<dbReference type="EMBL" id="KX756439">
    <property type="protein sequence ID" value="AOZ64474.1"/>
    <property type="molecule type" value="Genomic_DNA"/>
</dbReference>
<proteinExistence type="predicted"/>
<name>A0A1I9SC97_9CAUD</name>
<dbReference type="Proteomes" id="UP000221881">
    <property type="component" value="Segment"/>
</dbReference>
<sequence>MNDTRVTRAIALLLTGEPRLVDEACDLMEELREELPAPRVRPVWCPHDSRQAEAVVG</sequence>
<protein>
    <submittedName>
        <fullName evidence="1">Uncharacterized protein</fullName>
    </submittedName>
</protein>
<accession>A0A1I9SC97</accession>
<evidence type="ECO:0000313" key="2">
    <source>
        <dbReference type="Proteomes" id="UP000221881"/>
    </source>
</evidence>
<organism evidence="1 2">
    <name type="scientific">Mycobacterium phage PhancyPhin</name>
    <dbReference type="NCBI Taxonomy" id="1897438"/>
    <lineage>
        <taxon>Viruses</taxon>
        <taxon>Duplodnaviria</taxon>
        <taxon>Heunggongvirae</taxon>
        <taxon>Uroviricota</taxon>
        <taxon>Caudoviricetes</taxon>
        <taxon>Nclasvirinae</taxon>
        <taxon>Charlievirus</taxon>
        <taxon>Charlievirus redi</taxon>
    </lineage>
</organism>
<evidence type="ECO:0000313" key="1">
    <source>
        <dbReference type="EMBL" id="AOZ64474.1"/>
    </source>
</evidence>
<reference evidence="2" key="1">
    <citation type="submission" date="2016-08" db="EMBL/GenBank/DDBJ databases">
        <authorList>
            <person name="Ahmed F."/>
            <person name="Bandayrel A."/>
            <person name="Anderson R."/>
            <person name="Medellin R."/>
            <person name="Mendez A."/>
            <person name="Mendoza F."/>
            <person name="Morales A."/>
            <person name="Perez T."/>
            <person name="Ramos J."/>
            <person name="Vu K."/>
            <person name="Sadana R."/>
            <person name="Saha S."/>
            <person name="Butela K.A."/>
            <person name="Garlena R.A."/>
            <person name="Russell D.A."/>
            <person name="Pope W.H."/>
            <person name="Jacobs-Sera D."/>
            <person name="Hendrix R.W."/>
            <person name="Hatfull G.F."/>
        </authorList>
    </citation>
    <scope>NUCLEOTIDE SEQUENCE [LARGE SCALE GENOMIC DNA]</scope>
</reference>
<gene>
    <name evidence="1" type="ORF">SEA_PHANCYPHIN_46</name>
</gene>